<evidence type="ECO:0000313" key="5">
    <source>
        <dbReference type="Proteomes" id="UP001651880"/>
    </source>
</evidence>
<evidence type="ECO:0000256" key="1">
    <source>
        <dbReference type="ARBA" id="ARBA00022723"/>
    </source>
</evidence>
<dbReference type="Pfam" id="PF00403">
    <property type="entry name" value="HMA"/>
    <property type="match status" value="1"/>
</dbReference>
<feature type="transmembrane region" description="Helical" evidence="2">
    <location>
        <begin position="243"/>
        <end position="265"/>
    </location>
</feature>
<dbReference type="InterPro" id="IPR017969">
    <property type="entry name" value="Heavy-metal-associated_CS"/>
</dbReference>
<accession>A0ABT1NEY7</accession>
<keyword evidence="5" id="KW-1185">Reference proteome</keyword>
<dbReference type="PANTHER" id="PTHR42208">
    <property type="entry name" value="HEAVY METAL TRANSPORTER-RELATED"/>
    <property type="match status" value="1"/>
</dbReference>
<keyword evidence="1" id="KW-0479">Metal-binding</keyword>
<feature type="transmembrane region" description="Helical" evidence="2">
    <location>
        <begin position="271"/>
        <end position="295"/>
    </location>
</feature>
<dbReference type="EMBL" id="JAJEKE010000006">
    <property type="protein sequence ID" value="MCQ1529721.1"/>
    <property type="molecule type" value="Genomic_DNA"/>
</dbReference>
<proteinExistence type="predicted"/>
<feature type="transmembrane region" description="Helical" evidence="2">
    <location>
        <begin position="79"/>
        <end position="99"/>
    </location>
</feature>
<keyword evidence="2" id="KW-0472">Membrane</keyword>
<dbReference type="PROSITE" id="PS01047">
    <property type="entry name" value="HMA_1"/>
    <property type="match status" value="1"/>
</dbReference>
<dbReference type="InterPro" id="IPR036163">
    <property type="entry name" value="HMA_dom_sf"/>
</dbReference>
<reference evidence="4 5" key="1">
    <citation type="submission" date="2021-10" db="EMBL/GenBank/DDBJ databases">
        <title>Lutispora strain m25 sp. nov., a thermophilic, non-spore-forming bacterium isolated from a lab-scale methanogenic bioreactor digesting anaerobic sludge.</title>
        <authorList>
            <person name="El Houari A."/>
            <person name="Mcdonald J."/>
        </authorList>
    </citation>
    <scope>NUCLEOTIDE SEQUENCE [LARGE SCALE GENOMIC DNA]</scope>
    <source>
        <strain evidence="5">m25</strain>
    </source>
</reference>
<feature type="transmembrane region" description="Helical" evidence="2">
    <location>
        <begin position="194"/>
        <end position="214"/>
    </location>
</feature>
<dbReference type="CDD" id="cd00371">
    <property type="entry name" value="HMA"/>
    <property type="match status" value="1"/>
</dbReference>
<dbReference type="PROSITE" id="PS50846">
    <property type="entry name" value="HMA_2"/>
    <property type="match status" value="1"/>
</dbReference>
<name>A0ABT1NEY7_9FIRM</name>
<feature type="transmembrane region" description="Helical" evidence="2">
    <location>
        <begin position="307"/>
        <end position="327"/>
    </location>
</feature>
<protein>
    <submittedName>
        <fullName evidence="4">Sulfite exporter TauE/SafE family protein</fullName>
    </submittedName>
</protein>
<sequence length="469" mass="50145">MEQRLIKEVILIEGMTCTNCERKIERALSKLEGIIEVKALYSESRAYITFDAGKIDLQVIIEAIDESGYKAYGSGEKTGLAGVHYAAIGIIILALYVIVKNTIGFNFIPAVDRSMSYGLLFIVGLLTSLHCIAMCGGLNISQCISRSGSSDAAGFGKLKPSLLYNTGRVISYTLIGGAVGALGSVVSFSGKAKGIVAIAAGAFMIIMGLNMLNISPALRKVSFRLIPKSISDRIFNSEKKHGPLYVGLLNGLMPCGPLQTMQLYALGTGSFAAGALSMLAFSLGTVPLMFGLGAISTMLSKRFTKNMMKAGAVLVMVLGFVMIGRGMSLSGISTGIIPKAEASAGNSSVAEIKGGVQTVSIELQRNKYTPIIVQKGIPVQFIINAEKENINGCNNEIYIPEYEKSLRLKPGENIIEFTPDQEGSIPYSCWMGMIRSNILVVPDLAKISNEAYQEAETNTQGGFTMPCCR</sequence>
<dbReference type="SUPFAM" id="SSF55008">
    <property type="entry name" value="HMA, heavy metal-associated domain"/>
    <property type="match status" value="1"/>
</dbReference>
<dbReference type="Proteomes" id="UP001651880">
    <property type="component" value="Unassembled WGS sequence"/>
</dbReference>
<dbReference type="Gene3D" id="3.30.70.100">
    <property type="match status" value="1"/>
</dbReference>
<dbReference type="InterPro" id="IPR006121">
    <property type="entry name" value="HMA_dom"/>
</dbReference>
<dbReference type="Gene3D" id="2.60.40.420">
    <property type="entry name" value="Cupredoxins - blue copper proteins"/>
    <property type="match status" value="1"/>
</dbReference>
<dbReference type="RefSeq" id="WP_255227230.1">
    <property type="nucleotide sequence ID" value="NZ_JAJEKE010000006.1"/>
</dbReference>
<evidence type="ECO:0000259" key="3">
    <source>
        <dbReference type="PROSITE" id="PS50846"/>
    </source>
</evidence>
<dbReference type="PANTHER" id="PTHR42208:SF1">
    <property type="entry name" value="HEAVY METAL TRANSPORTER"/>
    <property type="match status" value="1"/>
</dbReference>
<keyword evidence="2" id="KW-0812">Transmembrane</keyword>
<evidence type="ECO:0000313" key="4">
    <source>
        <dbReference type="EMBL" id="MCQ1529721.1"/>
    </source>
</evidence>
<dbReference type="InterPro" id="IPR039447">
    <property type="entry name" value="UreH-like_TM_dom"/>
</dbReference>
<evidence type="ECO:0000256" key="2">
    <source>
        <dbReference type="SAM" id="Phobius"/>
    </source>
</evidence>
<feature type="transmembrane region" description="Helical" evidence="2">
    <location>
        <begin position="169"/>
        <end position="188"/>
    </location>
</feature>
<organism evidence="4 5">
    <name type="scientific">Lutispora saccharofermentans</name>
    <dbReference type="NCBI Taxonomy" id="3024236"/>
    <lineage>
        <taxon>Bacteria</taxon>
        <taxon>Bacillati</taxon>
        <taxon>Bacillota</taxon>
        <taxon>Clostridia</taxon>
        <taxon>Lutisporales</taxon>
        <taxon>Lutisporaceae</taxon>
        <taxon>Lutispora</taxon>
    </lineage>
</organism>
<feature type="domain" description="HMA" evidence="3">
    <location>
        <begin position="6"/>
        <end position="72"/>
    </location>
</feature>
<keyword evidence="2" id="KW-1133">Transmembrane helix</keyword>
<dbReference type="Pfam" id="PF13386">
    <property type="entry name" value="DsbD_2"/>
    <property type="match status" value="1"/>
</dbReference>
<feature type="transmembrane region" description="Helical" evidence="2">
    <location>
        <begin position="119"/>
        <end position="140"/>
    </location>
</feature>
<gene>
    <name evidence="4" type="ORF">LJD61_09210</name>
</gene>
<comment type="caution">
    <text evidence="4">The sequence shown here is derived from an EMBL/GenBank/DDBJ whole genome shotgun (WGS) entry which is preliminary data.</text>
</comment>
<dbReference type="InterPro" id="IPR008972">
    <property type="entry name" value="Cupredoxin"/>
</dbReference>